<accession>A0ABU8SBG0</accession>
<protein>
    <submittedName>
        <fullName evidence="7">Sulfatase-like hydrolase/transferase</fullName>
    </submittedName>
</protein>
<evidence type="ECO:0000256" key="4">
    <source>
        <dbReference type="ARBA" id="ARBA00023180"/>
    </source>
</evidence>
<evidence type="ECO:0000256" key="1">
    <source>
        <dbReference type="ARBA" id="ARBA00008779"/>
    </source>
</evidence>
<keyword evidence="8" id="KW-1185">Reference proteome</keyword>
<evidence type="ECO:0000313" key="7">
    <source>
        <dbReference type="EMBL" id="MEJ6010824.1"/>
    </source>
</evidence>
<dbReference type="PANTHER" id="PTHR43108">
    <property type="entry name" value="N-ACETYLGLUCOSAMINE-6-SULFATASE FAMILY MEMBER"/>
    <property type="match status" value="1"/>
</dbReference>
<evidence type="ECO:0000256" key="3">
    <source>
        <dbReference type="ARBA" id="ARBA00022801"/>
    </source>
</evidence>
<dbReference type="SUPFAM" id="SSF53649">
    <property type="entry name" value="Alkaline phosphatase-like"/>
    <property type="match status" value="1"/>
</dbReference>
<dbReference type="PROSITE" id="PS00523">
    <property type="entry name" value="SULFATASE_1"/>
    <property type="match status" value="1"/>
</dbReference>
<comment type="similarity">
    <text evidence="1">Belongs to the sulfatase family.</text>
</comment>
<keyword evidence="3" id="KW-0378">Hydrolase</keyword>
<dbReference type="Gene3D" id="3.40.720.10">
    <property type="entry name" value="Alkaline Phosphatase, subunit A"/>
    <property type="match status" value="1"/>
</dbReference>
<dbReference type="InterPro" id="IPR000917">
    <property type="entry name" value="Sulfatase_N"/>
</dbReference>
<evidence type="ECO:0000313" key="8">
    <source>
        <dbReference type="Proteomes" id="UP001379235"/>
    </source>
</evidence>
<keyword evidence="2 5" id="KW-0732">Signal</keyword>
<dbReference type="Proteomes" id="UP001379235">
    <property type="component" value="Unassembled WGS sequence"/>
</dbReference>
<reference evidence="7 8" key="1">
    <citation type="submission" date="2024-03" db="EMBL/GenBank/DDBJ databases">
        <authorList>
            <person name="Jo J.-H."/>
        </authorList>
    </citation>
    <scope>NUCLEOTIDE SEQUENCE [LARGE SCALE GENOMIC DNA]</scope>
    <source>
        <strain evidence="7 8">AS3R-12</strain>
    </source>
</reference>
<dbReference type="InterPro" id="IPR017850">
    <property type="entry name" value="Alkaline_phosphatase_core_sf"/>
</dbReference>
<evidence type="ECO:0000259" key="6">
    <source>
        <dbReference type="Pfam" id="PF00884"/>
    </source>
</evidence>
<dbReference type="PANTHER" id="PTHR43108:SF6">
    <property type="entry name" value="N-SULPHOGLUCOSAMINE SULPHOHYDROLASE"/>
    <property type="match status" value="1"/>
</dbReference>
<dbReference type="RefSeq" id="WP_339967648.1">
    <property type="nucleotide sequence ID" value="NZ_JBBHJY010000006.1"/>
</dbReference>
<dbReference type="EMBL" id="JBBHJY010000006">
    <property type="protein sequence ID" value="MEJ6010824.1"/>
    <property type="molecule type" value="Genomic_DNA"/>
</dbReference>
<evidence type="ECO:0000256" key="2">
    <source>
        <dbReference type="ARBA" id="ARBA00022729"/>
    </source>
</evidence>
<keyword evidence="4" id="KW-0325">Glycoprotein</keyword>
<proteinExistence type="inferred from homology"/>
<feature type="signal peptide" evidence="5">
    <location>
        <begin position="1"/>
        <end position="25"/>
    </location>
</feature>
<dbReference type="InterPro" id="IPR024607">
    <property type="entry name" value="Sulfatase_CS"/>
</dbReference>
<evidence type="ECO:0000256" key="5">
    <source>
        <dbReference type="SAM" id="SignalP"/>
    </source>
</evidence>
<organism evidence="7 8">
    <name type="scientific">Novosphingobium aquae</name>
    <dbReference type="NCBI Taxonomy" id="3133435"/>
    <lineage>
        <taxon>Bacteria</taxon>
        <taxon>Pseudomonadati</taxon>
        <taxon>Pseudomonadota</taxon>
        <taxon>Alphaproteobacteria</taxon>
        <taxon>Sphingomonadales</taxon>
        <taxon>Sphingomonadaceae</taxon>
        <taxon>Novosphingobium</taxon>
    </lineage>
</organism>
<sequence>MARARKQGRAIALGFLAFASTGALAGTAPERDRPKPAAERPNIVFILSDDHAWQAISAYRQGIASTPAIDRIGREGVVLDRMLSPNSLCAPARAMLLTGKYSHRNGVRDNYDTFNGSQPTLQGLLHKAGYRTALFGKWHLKSTPQGFDDWEILSDLQGQGRYWNPTFERATGTIQRQGYASRLITERTLEWLRARPRDDKPFLLFMWHKGPHRPFDPDVVARGAPGPVPAAPPAMTPGRGALPELVSQRMEVGRDLNPRDLKLRYPAASNSRQRAAWDRRYATANQQYRTNRPLGANQAAWNYGRYITDYRDAAQSVDDSVGTLLAELDRQNLSSNTIVIYSSDQGFFLGERGLFDKRWYFDESLRTPFLMRWPGHIAGGQRAEGLASQVDVLPTLLQAAGAAPQAGLDGISFLPALTGNNRDMRKAAYLHYHECPGEHVVPCYYGVATSRYKLVFLYQLGVRRWELYDRVKDPGETQNLYEDPSYQNVRQELAAELTALRKAAQDDADPETASAILRRFLVTLAERTVKLFQIGESAQ</sequence>
<comment type="caution">
    <text evidence="7">The sequence shown here is derived from an EMBL/GenBank/DDBJ whole genome shotgun (WGS) entry which is preliminary data.</text>
</comment>
<name>A0ABU8SBG0_9SPHN</name>
<feature type="domain" description="Sulfatase N-terminal" evidence="6">
    <location>
        <begin position="41"/>
        <end position="402"/>
    </location>
</feature>
<feature type="chain" id="PRO_5046945912" evidence="5">
    <location>
        <begin position="26"/>
        <end position="539"/>
    </location>
</feature>
<gene>
    <name evidence="7" type="ORF">WG900_12950</name>
</gene>
<dbReference type="Pfam" id="PF00884">
    <property type="entry name" value="Sulfatase"/>
    <property type="match status" value="1"/>
</dbReference>